<accession>A0A2G2XAG0</accession>
<dbReference type="Pfam" id="PF12854">
    <property type="entry name" value="PPR_1"/>
    <property type="match status" value="2"/>
</dbReference>
<proteinExistence type="predicted"/>
<dbReference type="GO" id="GO:0003729">
    <property type="term" value="F:mRNA binding"/>
    <property type="evidence" value="ECO:0007669"/>
    <property type="project" value="TreeGrafter"/>
</dbReference>
<evidence type="ECO:0000256" key="2">
    <source>
        <dbReference type="PROSITE-ProRule" id="PRU00708"/>
    </source>
</evidence>
<dbReference type="InterPro" id="IPR002885">
    <property type="entry name" value="PPR_rpt"/>
</dbReference>
<gene>
    <name evidence="3" type="ORF">CQW23_08922</name>
</gene>
<feature type="repeat" description="PPR" evidence="2">
    <location>
        <begin position="533"/>
        <end position="567"/>
    </location>
</feature>
<feature type="repeat" description="PPR" evidence="2">
    <location>
        <begin position="639"/>
        <end position="674"/>
    </location>
</feature>
<name>A0A2G2XAG0_CAPBA</name>
<feature type="repeat" description="PPR" evidence="2">
    <location>
        <begin position="322"/>
        <end position="356"/>
    </location>
</feature>
<feature type="repeat" description="PPR" evidence="2">
    <location>
        <begin position="216"/>
        <end position="251"/>
    </location>
</feature>
<feature type="repeat" description="PPR" evidence="2">
    <location>
        <begin position="463"/>
        <end position="497"/>
    </location>
</feature>
<evidence type="ECO:0000313" key="3">
    <source>
        <dbReference type="EMBL" id="PHT54460.1"/>
    </source>
</evidence>
<feature type="repeat" description="PPR" evidence="2">
    <location>
        <begin position="428"/>
        <end position="462"/>
    </location>
</feature>
<dbReference type="PANTHER" id="PTHR47932">
    <property type="entry name" value="ATPASE EXPRESSION PROTEIN 3"/>
    <property type="match status" value="1"/>
</dbReference>
<dbReference type="InterPro" id="IPR011990">
    <property type="entry name" value="TPR-like_helical_dom_sf"/>
</dbReference>
<dbReference type="Pfam" id="PF13041">
    <property type="entry name" value="PPR_2"/>
    <property type="match status" value="6"/>
</dbReference>
<protein>
    <submittedName>
        <fullName evidence="3">Pentatricopeptide repeat-containing protein</fullName>
    </submittedName>
</protein>
<dbReference type="PANTHER" id="PTHR47932:SF63">
    <property type="entry name" value="OS08G0290000 PROTEIN"/>
    <property type="match status" value="1"/>
</dbReference>
<feature type="repeat" description="PPR" evidence="2">
    <location>
        <begin position="393"/>
        <end position="427"/>
    </location>
</feature>
<dbReference type="AlphaFoldDB" id="A0A2G2XAG0"/>
<dbReference type="Gene3D" id="1.25.40.10">
    <property type="entry name" value="Tetratricopeptide repeat domain"/>
    <property type="match status" value="7"/>
</dbReference>
<reference evidence="3 4" key="1">
    <citation type="journal article" date="2017" name="Genome Biol.">
        <title>New reference genome sequences of hot pepper reveal the massive evolution of plant disease-resistance genes by retroduplication.</title>
        <authorList>
            <person name="Kim S."/>
            <person name="Park J."/>
            <person name="Yeom S.I."/>
            <person name="Kim Y.M."/>
            <person name="Seo E."/>
            <person name="Kim K.T."/>
            <person name="Kim M.S."/>
            <person name="Lee J.M."/>
            <person name="Cheong K."/>
            <person name="Shin H.S."/>
            <person name="Kim S.B."/>
            <person name="Han K."/>
            <person name="Lee J."/>
            <person name="Park M."/>
            <person name="Lee H.A."/>
            <person name="Lee H.Y."/>
            <person name="Lee Y."/>
            <person name="Oh S."/>
            <person name="Lee J.H."/>
            <person name="Choi E."/>
            <person name="Choi E."/>
            <person name="Lee S.E."/>
            <person name="Jeon J."/>
            <person name="Kim H."/>
            <person name="Choi G."/>
            <person name="Song H."/>
            <person name="Lee J."/>
            <person name="Lee S.C."/>
            <person name="Kwon J.K."/>
            <person name="Lee H.Y."/>
            <person name="Koo N."/>
            <person name="Hong Y."/>
            <person name="Kim R.W."/>
            <person name="Kang W.H."/>
            <person name="Huh J.H."/>
            <person name="Kang B.C."/>
            <person name="Yang T.J."/>
            <person name="Lee Y.H."/>
            <person name="Bennetzen J.L."/>
            <person name="Choi D."/>
        </authorList>
    </citation>
    <scope>NUCLEOTIDE SEQUENCE [LARGE SCALE GENOMIC DNA]</scope>
    <source>
        <strain evidence="4">cv. PBC81</strain>
    </source>
</reference>
<dbReference type="SUPFAM" id="SSF81901">
    <property type="entry name" value="HCP-like"/>
    <property type="match status" value="1"/>
</dbReference>
<dbReference type="Pfam" id="PF01535">
    <property type="entry name" value="PPR"/>
    <property type="match status" value="2"/>
</dbReference>
<dbReference type="Pfam" id="PF13812">
    <property type="entry name" value="PPR_3"/>
    <property type="match status" value="1"/>
</dbReference>
<dbReference type="EMBL" id="MLFT02000003">
    <property type="protein sequence ID" value="PHT54460.1"/>
    <property type="molecule type" value="Genomic_DNA"/>
</dbReference>
<reference evidence="4" key="2">
    <citation type="journal article" date="2017" name="J. Anim. Genet.">
        <title>Multiple reference genome sequences of hot pepper reveal the massive evolution of plant disease resistance genes by retroduplication.</title>
        <authorList>
            <person name="Kim S."/>
            <person name="Park J."/>
            <person name="Yeom S.-I."/>
            <person name="Kim Y.-M."/>
            <person name="Seo E."/>
            <person name="Kim K.-T."/>
            <person name="Kim M.-S."/>
            <person name="Lee J.M."/>
            <person name="Cheong K."/>
            <person name="Shin H.-S."/>
            <person name="Kim S.-B."/>
            <person name="Han K."/>
            <person name="Lee J."/>
            <person name="Park M."/>
            <person name="Lee H.-A."/>
            <person name="Lee H.-Y."/>
            <person name="Lee Y."/>
            <person name="Oh S."/>
            <person name="Lee J.H."/>
            <person name="Choi E."/>
            <person name="Choi E."/>
            <person name="Lee S.E."/>
            <person name="Jeon J."/>
            <person name="Kim H."/>
            <person name="Choi G."/>
            <person name="Song H."/>
            <person name="Lee J."/>
            <person name="Lee S.-C."/>
            <person name="Kwon J.-K."/>
            <person name="Lee H.-Y."/>
            <person name="Koo N."/>
            <person name="Hong Y."/>
            <person name="Kim R.W."/>
            <person name="Kang W.-H."/>
            <person name="Huh J.H."/>
            <person name="Kang B.-C."/>
            <person name="Yang T.-J."/>
            <person name="Lee Y.-H."/>
            <person name="Bennetzen J.L."/>
            <person name="Choi D."/>
        </authorList>
    </citation>
    <scope>NUCLEOTIDE SEQUENCE [LARGE SCALE GENOMIC DNA]</scope>
    <source>
        <strain evidence="4">cv. PBC81</strain>
    </source>
</reference>
<dbReference type="PROSITE" id="PS51375">
    <property type="entry name" value="PPR"/>
    <property type="match status" value="17"/>
</dbReference>
<feature type="repeat" description="PPR" evidence="2">
    <location>
        <begin position="357"/>
        <end position="391"/>
    </location>
</feature>
<feature type="repeat" description="PPR" evidence="2">
    <location>
        <begin position="604"/>
        <end position="638"/>
    </location>
</feature>
<feature type="repeat" description="PPR" evidence="2">
    <location>
        <begin position="568"/>
        <end position="598"/>
    </location>
</feature>
<keyword evidence="1" id="KW-0677">Repeat</keyword>
<dbReference type="NCBIfam" id="TIGR00756">
    <property type="entry name" value="PPR"/>
    <property type="match status" value="18"/>
</dbReference>
<organism evidence="3 4">
    <name type="scientific">Capsicum baccatum</name>
    <name type="common">Peruvian pepper</name>
    <dbReference type="NCBI Taxonomy" id="33114"/>
    <lineage>
        <taxon>Eukaryota</taxon>
        <taxon>Viridiplantae</taxon>
        <taxon>Streptophyta</taxon>
        <taxon>Embryophyta</taxon>
        <taxon>Tracheophyta</taxon>
        <taxon>Spermatophyta</taxon>
        <taxon>Magnoliopsida</taxon>
        <taxon>eudicotyledons</taxon>
        <taxon>Gunneridae</taxon>
        <taxon>Pentapetalae</taxon>
        <taxon>asterids</taxon>
        <taxon>lamiids</taxon>
        <taxon>Solanales</taxon>
        <taxon>Solanaceae</taxon>
        <taxon>Solanoideae</taxon>
        <taxon>Capsiceae</taxon>
        <taxon>Capsicum</taxon>
    </lineage>
</organism>
<comment type="caution">
    <text evidence="3">The sequence shown here is derived from an EMBL/GenBank/DDBJ whole genome shotgun (WGS) entry which is preliminary data.</text>
</comment>
<keyword evidence="4" id="KW-1185">Reference proteome</keyword>
<dbReference type="OrthoDB" id="185373at2759"/>
<feature type="repeat" description="PPR" evidence="2">
    <location>
        <begin position="252"/>
        <end position="286"/>
    </location>
</feature>
<feature type="repeat" description="PPR" evidence="2">
    <location>
        <begin position="145"/>
        <end position="179"/>
    </location>
</feature>
<feature type="repeat" description="PPR" evidence="2">
    <location>
        <begin position="180"/>
        <end position="215"/>
    </location>
</feature>
<dbReference type="Proteomes" id="UP000224567">
    <property type="component" value="Unassembled WGS sequence"/>
</dbReference>
<feature type="repeat" description="PPR" evidence="2">
    <location>
        <begin position="498"/>
        <end position="532"/>
    </location>
</feature>
<feature type="repeat" description="PPR" evidence="2">
    <location>
        <begin position="75"/>
        <end position="109"/>
    </location>
</feature>
<feature type="repeat" description="PPR" evidence="2">
    <location>
        <begin position="110"/>
        <end position="144"/>
    </location>
</feature>
<sequence length="786" mass="89386">MSVVVLPKHVAAVIKSQKNPLRALEMFNSMKKEDGYSHNVYTYKCMVEKLGYHGEFKAMESLIEEARRNIDNMLLEGVYITAIKAYGRKGKVESAVNVFERMDFYRCVPSVYSYNTIMNLLIEHGYYVQAHKVYMRMIERRIRPDVHSFTIRIKSFCRTKRPRVGLRLLRNMIDQGYRVNSVVYCMLVGGFYEVEEYRDDARQLFDGMLELGITPDVTTFNKLVVRVLCKKGEVQECERLLNKVVKRGVFPNLFMCNLLIQGLCEKGRVDEAARMLEGLRKEGLNADVVSYNTLICGLCKHSKVDEAESYLRKMVNRGLDPDVFTYNTIICAYCKLGMVQKANVVLDNAVFKGFVPDEFTFCSMIYGLCEDGDIDRARSLFDEAIGKGRMSCNVILYNTLIKGMCRHGLILEALKLVTEMPEKGCSPNTWTYNLIINGLCKMGCVSDARNVMNDAVAKGILLDIFTFNTLIDGYCKHSKLDDAIEVLHTMWDHDVVPDVITYNTMLDGLCKLKTCDDVMETFEVMVEKGCVPNIITYSILIESLCKSRKFMKALDLFEDIQSKGLVPDTVSFGTLIKGFCENDDLDGAYKLFGRMKTRYKCAHTTAIYNILISAFAKKLKMDMAEKLFVEMNECDCPPDNYTYRCMIDGFCKANNTEFGYKLLLDNMTKEEFPPSKETVGRVLNCLCVKNRLLEAVGIIHLMVHKGVVPNVVLTIFEADKRDVAAPKIVVEDLLKKNHITYYAYQLLYDAIRDKKILKKLSKKVPSDQLTALSGSRSCVPGTKCSG</sequence>
<feature type="repeat" description="PPR" evidence="2">
    <location>
        <begin position="287"/>
        <end position="321"/>
    </location>
</feature>
<evidence type="ECO:0000313" key="4">
    <source>
        <dbReference type="Proteomes" id="UP000224567"/>
    </source>
</evidence>
<evidence type="ECO:0000256" key="1">
    <source>
        <dbReference type="ARBA" id="ARBA00022737"/>
    </source>
</evidence>